<keyword evidence="1" id="KW-0808">Transferase</keyword>
<gene>
    <name evidence="1" type="ORF">BG04_3751</name>
</gene>
<dbReference type="Pfam" id="PF10127">
    <property type="entry name" value="RlaP"/>
    <property type="match status" value="1"/>
</dbReference>
<evidence type="ECO:0000313" key="1">
    <source>
        <dbReference type="EMBL" id="AJI24209.1"/>
    </source>
</evidence>
<protein>
    <submittedName>
        <fullName evidence="1">Putative nucleotidyltransferase family protein</fullName>
    </submittedName>
</protein>
<dbReference type="GO" id="GO:0016740">
    <property type="term" value="F:transferase activity"/>
    <property type="evidence" value="ECO:0007669"/>
    <property type="project" value="UniProtKB-KW"/>
</dbReference>
<accession>A0A0B6AWE8</accession>
<dbReference type="EMBL" id="CP009920">
    <property type="protein sequence ID" value="AJI24209.1"/>
    <property type="molecule type" value="Genomic_DNA"/>
</dbReference>
<dbReference type="HOGENOM" id="CLU_084690_0_0_9"/>
<dbReference type="RefSeq" id="WP_034653357.1">
    <property type="nucleotide sequence ID" value="NZ_BCVB01000002.1"/>
</dbReference>
<dbReference type="InterPro" id="IPR018775">
    <property type="entry name" value="RlaP"/>
</dbReference>
<evidence type="ECO:0000313" key="2">
    <source>
        <dbReference type="Proteomes" id="UP000031829"/>
    </source>
</evidence>
<dbReference type="GeneID" id="93641800"/>
<dbReference type="PANTHER" id="PTHR34817:SF2">
    <property type="entry name" value="NUCLEOTIDYLTRANSFERASE"/>
    <property type="match status" value="1"/>
</dbReference>
<dbReference type="AlphaFoldDB" id="A0A0B6AWE8"/>
<reference evidence="1 2" key="1">
    <citation type="journal article" date="2015" name="Genome Announc.">
        <title>Complete genome sequences for 35 biothreat assay-relevant bacillus species.</title>
        <authorList>
            <person name="Johnson S.L."/>
            <person name="Daligault H.E."/>
            <person name="Davenport K.W."/>
            <person name="Jaissle J."/>
            <person name="Frey K.G."/>
            <person name="Ladner J.T."/>
            <person name="Broomall S.M."/>
            <person name="Bishop-Lilly K.A."/>
            <person name="Bruce D.C."/>
            <person name="Gibbons H.S."/>
            <person name="Coyne S.R."/>
            <person name="Lo C.C."/>
            <person name="Meincke L."/>
            <person name="Munk A.C."/>
            <person name="Koroleva G.I."/>
            <person name="Rosenzweig C.N."/>
            <person name="Palacios G.F."/>
            <person name="Redden C.L."/>
            <person name="Minogue T.D."/>
            <person name="Chain P.S."/>
        </authorList>
    </citation>
    <scope>NUCLEOTIDE SEQUENCE [LARGE SCALE GENOMIC DNA]</scope>
    <source>
        <strain evidence="2">ATCC 14581 / DSM 32 / JCM 2506 / NBRC 15308 / NCIMB 9376 / NCTC 10342 / NRRL B-14308 / VKM B-512</strain>
    </source>
</reference>
<proteinExistence type="predicted"/>
<sequence>MSTHINKRLQEIEKEYNVEILFACESGSRAYGLDTLASDFDVRFIYKYKASRYLHLNRPQEVINVAEGNYDMQGWDLYKTIYLFTKSNPSLYEWLWSPFVYYQKPSFAEPLRQMMAQSYSLKALGYHYFKILTINSKRNLTSSVTIEDIKVMLQLIRAFLSLKVVVKQRSFPVILFADLCKQANLDDRQQSIIEQFVQCKISGKVAFNEKMKNFLDSIKKEAAAIEKSVKELPEKQISYEDINLFLLTQHNIMEERT</sequence>
<name>A0A0B6AWE8_PRIM2</name>
<organism evidence="1 2">
    <name type="scientific">Priestia megaterium (strain ATCC 14581 / DSM 32 / CCUG 1817 / JCM 2506 / NBRC 15308 / NCIMB 9376 / NCTC 10342 / NRRL B-14308 / VKM B-512 / Ford 19)</name>
    <name type="common">Bacillus megaterium</name>
    <dbReference type="NCBI Taxonomy" id="1348623"/>
    <lineage>
        <taxon>Bacteria</taxon>
        <taxon>Bacillati</taxon>
        <taxon>Bacillota</taxon>
        <taxon>Bacilli</taxon>
        <taxon>Bacillales</taxon>
        <taxon>Bacillaceae</taxon>
        <taxon>Priestia</taxon>
    </lineage>
</organism>
<dbReference type="KEGG" id="bmeg:BG04_3751"/>
<dbReference type="PANTHER" id="PTHR34817">
    <property type="entry name" value="NUCLEOTIDYLTRANSFERASE"/>
    <property type="match status" value="1"/>
</dbReference>
<dbReference type="Proteomes" id="UP000031829">
    <property type="component" value="Chromosome"/>
</dbReference>